<keyword evidence="1" id="KW-0812">Transmembrane</keyword>
<keyword evidence="1" id="KW-1133">Transmembrane helix</keyword>
<dbReference type="Pfam" id="PF05437">
    <property type="entry name" value="AzlD"/>
    <property type="match status" value="1"/>
</dbReference>
<reference evidence="2" key="2">
    <citation type="submission" date="2021-04" db="EMBL/GenBank/DDBJ databases">
        <authorList>
            <person name="Gilroy R."/>
        </authorList>
    </citation>
    <scope>NUCLEOTIDE SEQUENCE</scope>
    <source>
        <strain evidence="2">B5-657</strain>
    </source>
</reference>
<accession>A0A9E2KBG3</accession>
<feature type="transmembrane region" description="Helical" evidence="1">
    <location>
        <begin position="6"/>
        <end position="25"/>
    </location>
</feature>
<name>A0A9E2KBG3_9FIRM</name>
<comment type="caution">
    <text evidence="2">The sequence shown here is derived from an EMBL/GenBank/DDBJ whole genome shotgun (WGS) entry which is preliminary data.</text>
</comment>
<proteinExistence type="predicted"/>
<evidence type="ECO:0000313" key="2">
    <source>
        <dbReference type="EMBL" id="MBU3803541.1"/>
    </source>
</evidence>
<evidence type="ECO:0000256" key="1">
    <source>
        <dbReference type="SAM" id="Phobius"/>
    </source>
</evidence>
<dbReference type="InterPro" id="IPR008407">
    <property type="entry name" value="Brnchd-chn_aa_trnsp_AzlD"/>
</dbReference>
<sequence>MFIVISIVVMALVTYLVRVIPLTCFRKKVKSRYIRSFLYYVPYAVLGGMTFPHIFYSTENMIYAIIGTGVALLLGYLERGLTTVAVLSVLVVYLCNILL</sequence>
<dbReference type="EMBL" id="JAHLFQ010000040">
    <property type="protein sequence ID" value="MBU3803541.1"/>
    <property type="molecule type" value="Genomic_DNA"/>
</dbReference>
<reference evidence="2" key="1">
    <citation type="journal article" date="2021" name="PeerJ">
        <title>Extensive microbial diversity within the chicken gut microbiome revealed by metagenomics and culture.</title>
        <authorList>
            <person name="Gilroy R."/>
            <person name="Ravi A."/>
            <person name="Getino M."/>
            <person name="Pursley I."/>
            <person name="Horton D.L."/>
            <person name="Alikhan N.F."/>
            <person name="Baker D."/>
            <person name="Gharbi K."/>
            <person name="Hall N."/>
            <person name="Watson M."/>
            <person name="Adriaenssens E.M."/>
            <person name="Foster-Nyarko E."/>
            <person name="Jarju S."/>
            <person name="Secka A."/>
            <person name="Antonio M."/>
            <person name="Oren A."/>
            <person name="Chaudhuri R.R."/>
            <person name="La Ragione R."/>
            <person name="Hildebrand F."/>
            <person name="Pallen M.J."/>
        </authorList>
    </citation>
    <scope>NUCLEOTIDE SEQUENCE</scope>
    <source>
        <strain evidence="2">B5-657</strain>
    </source>
</reference>
<organism evidence="2 3">
    <name type="scientific">Candidatus Cellulosilyticum pullistercoris</name>
    <dbReference type="NCBI Taxonomy" id="2838521"/>
    <lineage>
        <taxon>Bacteria</taxon>
        <taxon>Bacillati</taxon>
        <taxon>Bacillota</taxon>
        <taxon>Clostridia</taxon>
        <taxon>Lachnospirales</taxon>
        <taxon>Cellulosilyticaceae</taxon>
        <taxon>Cellulosilyticum</taxon>
    </lineage>
</organism>
<gene>
    <name evidence="2" type="ORF">H9872_02120</name>
</gene>
<protein>
    <submittedName>
        <fullName evidence="2">AzlD domain-containing protein</fullName>
    </submittedName>
</protein>
<dbReference type="Proteomes" id="UP000824229">
    <property type="component" value="Unassembled WGS sequence"/>
</dbReference>
<feature type="transmembrane region" description="Helical" evidence="1">
    <location>
        <begin position="62"/>
        <end position="95"/>
    </location>
</feature>
<dbReference type="AlphaFoldDB" id="A0A9E2KBG3"/>
<feature type="transmembrane region" description="Helical" evidence="1">
    <location>
        <begin position="37"/>
        <end position="56"/>
    </location>
</feature>
<keyword evidence="1" id="KW-0472">Membrane</keyword>
<evidence type="ECO:0000313" key="3">
    <source>
        <dbReference type="Proteomes" id="UP000824229"/>
    </source>
</evidence>